<evidence type="ECO:0000256" key="2">
    <source>
        <dbReference type="ARBA" id="ARBA00022801"/>
    </source>
</evidence>
<dbReference type="InterPro" id="IPR014001">
    <property type="entry name" value="Helicase_ATP-bd"/>
</dbReference>
<dbReference type="InterPro" id="IPR050079">
    <property type="entry name" value="DEAD_box_RNA_helicase"/>
</dbReference>
<evidence type="ECO:0000259" key="6">
    <source>
        <dbReference type="PROSITE" id="PS51192"/>
    </source>
</evidence>
<accession>A0AAV8V1M4</accession>
<evidence type="ECO:0000259" key="7">
    <source>
        <dbReference type="PROSITE" id="PS51194"/>
    </source>
</evidence>
<dbReference type="Gene3D" id="3.40.50.300">
    <property type="entry name" value="P-loop containing nucleotide triphosphate hydrolases"/>
    <property type="match status" value="2"/>
</dbReference>
<organism evidence="8 9">
    <name type="scientific">Rhodosorus marinus</name>
    <dbReference type="NCBI Taxonomy" id="101924"/>
    <lineage>
        <taxon>Eukaryota</taxon>
        <taxon>Rhodophyta</taxon>
        <taxon>Stylonematophyceae</taxon>
        <taxon>Stylonematales</taxon>
        <taxon>Stylonemataceae</taxon>
        <taxon>Rhodosorus</taxon>
    </lineage>
</organism>
<comment type="caution">
    <text evidence="8">The sequence shown here is derived from an EMBL/GenBank/DDBJ whole genome shotgun (WGS) entry which is preliminary data.</text>
</comment>
<dbReference type="GO" id="GO:0003724">
    <property type="term" value="F:RNA helicase activity"/>
    <property type="evidence" value="ECO:0007669"/>
    <property type="project" value="TreeGrafter"/>
</dbReference>
<dbReference type="Proteomes" id="UP001157974">
    <property type="component" value="Unassembled WGS sequence"/>
</dbReference>
<sequence>MHRAFRVRGAVGALRVLRKTTGDVGREVGSGVIPAGGQLLSVRNFRVSARLYQEALEEVSAPEPSMSTEKKAKPANTEPESNWEHLKMADEVRSVLKRKGFKNLFDVQLACFEPGVAGKDLVARSRTGTGKTIAFGLPLVTRLLTEGGRAQSGNCRALIVTPTRELAKQVSQELSSLSKKISVAVAYGGASYGVQAQQIQRGVDILVGTPGRLADFLQQGTLKLNNTSMCVLDEADEMLKIGFQQQLNEITGNLPREKQMMLFSATVPSWVKELANKTMKSPVMLDLVGDSKLKCSETVRHVAVMTPDWMRTRILADLLTYYGSTKKAKSIIFVPTKREASRLAGSEELRSTSVEIHGDITQARRESALGGFKSGLYRNLVATDVAARGLDIPLVDIVVQIQFPEGKTGGADEYIHRSGRTGRAGKSGTSILLYTPEQGGALGRLEKEIGVKFEKVSAPSTEAITRAGSAEALKKLTAIPDAAAVQFMPVVEEFLETRNLIPKDRESAELVKKTWAKCVATVANVKKGVFSRSALSLRPNFTAVHFKASKPLTANDLTAAIGKAVKDAEGKLENIVSFSQGAIADVPEEMKVSLLDSSAKLGFTLEVPDVLPEEVMSKAINTIPAYRSSGIGGEGGGYDSGGGGFGGGRKGGFVDRGGFGGGSRGGFGGGSRGGFGGGGGGGGFGGGGGGGGGGRGGFGGGGGGGGRGGFGGGERGGRGGLERGGFGGDKGGFGGGGFGGKDRGGFGGGGFGGKDRGGFGGGGYGGRDRGGFGGDRAGFGGQDRSGFGGDRGGFGAGDRRGGSRDSGFGDDDDFSYSGKGGSKRRTKPLDDDDDWF</sequence>
<dbReference type="PANTHER" id="PTHR47959:SF1">
    <property type="entry name" value="ATP-DEPENDENT RNA HELICASE DBPA"/>
    <property type="match status" value="1"/>
</dbReference>
<dbReference type="InterPro" id="IPR011545">
    <property type="entry name" value="DEAD/DEAH_box_helicase_dom"/>
</dbReference>
<protein>
    <recommendedName>
        <fullName evidence="10">RNA helicase</fullName>
    </recommendedName>
</protein>
<dbReference type="InterPro" id="IPR000629">
    <property type="entry name" value="RNA-helicase_DEAD-box_CS"/>
</dbReference>
<keyword evidence="9" id="KW-1185">Reference proteome</keyword>
<dbReference type="InterPro" id="IPR027417">
    <property type="entry name" value="P-loop_NTPase"/>
</dbReference>
<dbReference type="PROSITE" id="PS51194">
    <property type="entry name" value="HELICASE_CTER"/>
    <property type="match status" value="1"/>
</dbReference>
<evidence type="ECO:0000256" key="1">
    <source>
        <dbReference type="ARBA" id="ARBA00022741"/>
    </source>
</evidence>
<dbReference type="EMBL" id="JAMWBK010000001">
    <property type="protein sequence ID" value="KAJ8908763.1"/>
    <property type="molecule type" value="Genomic_DNA"/>
</dbReference>
<dbReference type="SMART" id="SM00487">
    <property type="entry name" value="DEXDc"/>
    <property type="match status" value="1"/>
</dbReference>
<feature type="compositionally biased region" description="Gly residues" evidence="5">
    <location>
        <begin position="722"/>
        <end position="796"/>
    </location>
</feature>
<dbReference type="GO" id="GO:0016787">
    <property type="term" value="F:hydrolase activity"/>
    <property type="evidence" value="ECO:0007669"/>
    <property type="project" value="UniProtKB-KW"/>
</dbReference>
<dbReference type="GO" id="GO:0003676">
    <property type="term" value="F:nucleic acid binding"/>
    <property type="evidence" value="ECO:0007669"/>
    <property type="project" value="InterPro"/>
</dbReference>
<evidence type="ECO:0000256" key="3">
    <source>
        <dbReference type="ARBA" id="ARBA00022806"/>
    </source>
</evidence>
<keyword evidence="2" id="KW-0378">Hydrolase</keyword>
<dbReference type="CDD" id="cd00268">
    <property type="entry name" value="DEADc"/>
    <property type="match status" value="1"/>
</dbReference>
<dbReference type="PANTHER" id="PTHR47959">
    <property type="entry name" value="ATP-DEPENDENT RNA HELICASE RHLE-RELATED"/>
    <property type="match status" value="1"/>
</dbReference>
<feature type="region of interest" description="Disordered" evidence="5">
    <location>
        <begin position="58"/>
        <end position="81"/>
    </location>
</feature>
<dbReference type="InterPro" id="IPR001650">
    <property type="entry name" value="Helicase_C-like"/>
</dbReference>
<feature type="domain" description="Helicase C-terminal" evidence="7">
    <location>
        <begin position="317"/>
        <end position="464"/>
    </location>
</feature>
<feature type="region of interest" description="Disordered" evidence="5">
    <location>
        <begin position="698"/>
        <end position="836"/>
    </location>
</feature>
<dbReference type="InterPro" id="IPR044742">
    <property type="entry name" value="DEAD/DEAH_RhlB"/>
</dbReference>
<feature type="compositionally biased region" description="Gly residues" evidence="5">
    <location>
        <begin position="698"/>
        <end position="714"/>
    </location>
</feature>
<evidence type="ECO:0008006" key="10">
    <source>
        <dbReference type="Google" id="ProtNLM"/>
    </source>
</evidence>
<dbReference type="AlphaFoldDB" id="A0AAV8V1M4"/>
<dbReference type="PROSITE" id="PS00039">
    <property type="entry name" value="DEAD_ATP_HELICASE"/>
    <property type="match status" value="1"/>
</dbReference>
<dbReference type="SUPFAM" id="SSF52540">
    <property type="entry name" value="P-loop containing nucleoside triphosphate hydrolases"/>
    <property type="match status" value="1"/>
</dbReference>
<keyword evidence="3" id="KW-0347">Helicase</keyword>
<keyword evidence="4" id="KW-0067">ATP-binding</keyword>
<dbReference type="GO" id="GO:0005829">
    <property type="term" value="C:cytosol"/>
    <property type="evidence" value="ECO:0007669"/>
    <property type="project" value="TreeGrafter"/>
</dbReference>
<evidence type="ECO:0000256" key="5">
    <source>
        <dbReference type="SAM" id="MobiDB-lite"/>
    </source>
</evidence>
<keyword evidence="1" id="KW-0547">Nucleotide-binding</keyword>
<evidence type="ECO:0000256" key="4">
    <source>
        <dbReference type="ARBA" id="ARBA00022840"/>
    </source>
</evidence>
<proteinExistence type="predicted"/>
<dbReference type="GO" id="GO:0005524">
    <property type="term" value="F:ATP binding"/>
    <property type="evidence" value="ECO:0007669"/>
    <property type="project" value="UniProtKB-KW"/>
</dbReference>
<feature type="domain" description="Helicase ATP-binding" evidence="6">
    <location>
        <begin position="112"/>
        <end position="285"/>
    </location>
</feature>
<dbReference type="SMART" id="SM00490">
    <property type="entry name" value="HELICc"/>
    <property type="match status" value="1"/>
</dbReference>
<dbReference type="CDD" id="cd18787">
    <property type="entry name" value="SF2_C_DEAD"/>
    <property type="match status" value="1"/>
</dbReference>
<evidence type="ECO:0000313" key="9">
    <source>
        <dbReference type="Proteomes" id="UP001157974"/>
    </source>
</evidence>
<gene>
    <name evidence="8" type="ORF">NDN08_005468</name>
</gene>
<dbReference type="Pfam" id="PF00271">
    <property type="entry name" value="Helicase_C"/>
    <property type="match status" value="1"/>
</dbReference>
<dbReference type="Pfam" id="PF00270">
    <property type="entry name" value="DEAD"/>
    <property type="match status" value="1"/>
</dbReference>
<name>A0AAV8V1M4_9RHOD</name>
<reference evidence="8 9" key="1">
    <citation type="journal article" date="2023" name="Nat. Commun.">
        <title>Origin of minicircular mitochondrial genomes in red algae.</title>
        <authorList>
            <person name="Lee Y."/>
            <person name="Cho C.H."/>
            <person name="Lee Y.M."/>
            <person name="Park S.I."/>
            <person name="Yang J.H."/>
            <person name="West J.A."/>
            <person name="Bhattacharya D."/>
            <person name="Yoon H.S."/>
        </authorList>
    </citation>
    <scope>NUCLEOTIDE SEQUENCE [LARGE SCALE GENOMIC DNA]</scope>
    <source>
        <strain evidence="8 9">CCMP1338</strain>
        <tissue evidence="8">Whole cell</tissue>
    </source>
</reference>
<dbReference type="PROSITE" id="PS51192">
    <property type="entry name" value="HELICASE_ATP_BIND_1"/>
    <property type="match status" value="1"/>
</dbReference>
<evidence type="ECO:0000313" key="8">
    <source>
        <dbReference type="EMBL" id="KAJ8908763.1"/>
    </source>
</evidence>